<name>A0A1H9MYX1_9BACI</name>
<feature type="region of interest" description="Disordered" evidence="1">
    <location>
        <begin position="135"/>
        <end position="161"/>
    </location>
</feature>
<dbReference type="EMBL" id="FOEL01000013">
    <property type="protein sequence ID" value="SER28916.1"/>
    <property type="molecule type" value="Genomic_DNA"/>
</dbReference>
<organism evidence="2 3">
    <name type="scientific">Lysinibacillus fusiformis</name>
    <dbReference type="NCBI Taxonomy" id="28031"/>
    <lineage>
        <taxon>Bacteria</taxon>
        <taxon>Bacillati</taxon>
        <taxon>Bacillota</taxon>
        <taxon>Bacilli</taxon>
        <taxon>Bacillales</taxon>
        <taxon>Bacillaceae</taxon>
        <taxon>Lysinibacillus</taxon>
    </lineage>
</organism>
<feature type="compositionally biased region" description="Polar residues" evidence="1">
    <location>
        <begin position="143"/>
        <end position="161"/>
    </location>
</feature>
<dbReference type="AlphaFoldDB" id="A0A1H9MYX1"/>
<evidence type="ECO:0000256" key="1">
    <source>
        <dbReference type="SAM" id="MobiDB-lite"/>
    </source>
</evidence>
<accession>A0A1H9MYX1</accession>
<gene>
    <name evidence="2" type="ORF">SAMN02787113_03434</name>
</gene>
<dbReference type="Proteomes" id="UP000199410">
    <property type="component" value="Unassembled WGS sequence"/>
</dbReference>
<evidence type="ECO:0000313" key="3">
    <source>
        <dbReference type="Proteomes" id="UP000199410"/>
    </source>
</evidence>
<evidence type="ECO:0000313" key="2">
    <source>
        <dbReference type="EMBL" id="SER28916.1"/>
    </source>
</evidence>
<dbReference type="RefSeq" id="WP_258954973.1">
    <property type="nucleotide sequence ID" value="NZ_FMVP01000013.1"/>
</dbReference>
<sequence>MPEVSVRGNKISSSIASKHVKVRKPNKPQCVPEYIDGQYYGGYWVGDVCFGIEIPPSSPYDELDIDATVEGSIDDGAPTVFVNGKEVAFSGAKTQEQDSYTVPSGWSYVSGGHSSGNGSVSSGSSKVFVSGKQLARKGDSVRTHASSSASIQEGSNNVFAN</sequence>
<dbReference type="Gene3D" id="2.60.200.60">
    <property type="match status" value="1"/>
</dbReference>
<comment type="caution">
    <text evidence="2">The sequence shown here is derived from an EMBL/GenBank/DDBJ whole genome shotgun (WGS) entry which is preliminary data.</text>
</comment>
<protein>
    <submittedName>
        <fullName evidence="2">Uncharacterized protein</fullName>
    </submittedName>
</protein>
<reference evidence="2 3" key="1">
    <citation type="submission" date="2016-10" db="EMBL/GenBank/DDBJ databases">
        <authorList>
            <person name="Varghese N."/>
            <person name="Submissions S."/>
        </authorList>
    </citation>
    <scope>NUCLEOTIDE SEQUENCE [LARGE SCALE GENOMIC DNA]</scope>
    <source>
        <strain evidence="2 3">TC-13</strain>
    </source>
</reference>
<proteinExistence type="predicted"/>